<dbReference type="Proteomes" id="UP001064048">
    <property type="component" value="Chromosome Z"/>
</dbReference>
<sequence length="1308" mass="146184">MFQLTIKFIFHCLMWDGIWGLRNFVYQKDVSEYCRRRAVPSVFLGRRVMETNAQMLHFSKLDLPYSCFISIRTQSSNNIVMVIQLSPRSELADSCKEFGNQLIVYEFGETFGGYWGPLPANVVNSDSRTANVNKLYTLRTTQSTKTSVEETENTDGITETTTTTWRPTENDHFLTIDVPIVNLSGSLVPDELPVENSFDIDDTFDILYDVTPRKGESYETSILPLLQFSLKIQEDGRRDEHGEVRYELGYELGKFTPDYRKDNVLSTRPQGHEKTEMDDESAKEKINEESLTLIEHIMKSLNKSQNIDREETEQPQNYVQAIRNISDMHHNFSGSKSSFGSLVDHESWENVVQSAPVMAVLLNKHAPIETHNSSNVTSEAAGIDQKRRKRHIKSVPIEPARPHARSSNPTPARTLSSQVADMQDFAQLVELPDDEALIHLTCLLFYDYPLRRAAVLHSHGTSFTSLSSHVALRYMRQYAGPVLFNICDTHESAGYKMRHVILFNTSRIILALGNFSVSRMTVVLTSGQTLLSNEAACAQHNIECQIGGSRVCIDSTSACDGVPNCGAHDIYDEDRQQCGGAMGLQHNVVLAAVTFLAVLLTLLYIVHYWLKRCVPKVADAFFIYTDSAENVLYLDSIMRSPTDVDNVSKFMYPPSFFEENINVYEKVKEKTFLERVSIALSKFNIFKERPKSCELTEVGDLQDLNKTGMRKMYSFTEMEIRQMMIGSSKTDEEVQTTESLEIAFLKLINMYKNTAPAQAAEAKPQRQKNVLQRLELFSVESNIDEPGPSSRNVGPGYRQCTVEDERELHSTVYEPQAAGNVLSAASKNKETCPSEAVSAQCAGAASLAAPARGSAGPAHPYLIAVPTAINHVGDIRVVLIRIYNEVLWTFEIMMWVYAPHNTIETNKYRECINRRVGGVARVGREAAAATEPSVAAPGVAGAQPDGYMFVCEGAGAGSARYECSYEGAPMEPPFEEHMFGEFGKERHVQVVVGAGGELQYRDELPFGEPKRKEEPLLLPPAEAHAPPPAPAPATKKSDKKKNDNNGIKKKKTRTTFTAYQLEELERAFERAPYPDVFAREELALKLNLSESRVQVWFQNRRAKWRKREPPRKTGYIGSSSPSSTTLGGGFSGIGGNLPAFPQNGLPAPADSWSYQHSYELPSHHLLSSGGGGYPGFNAQPAYSYTTVLNGHDGQMFAPRHYEYGEGSPPPLGVRDYPMMAAQAHSPQLEPHDDKLEFRHEHEDKYSACALHEEPPRYAPSADYDKCLPPHAHAHAHEPDRHTDLAQPVVVKMEPTSGQPYTALPPFLN</sequence>
<reference evidence="1 2" key="1">
    <citation type="journal article" date="2022" name="Genome Biol. Evol.">
        <title>The Spruce Budworm Genome: Reconstructing the Evolutionary History of Antifreeze Proteins.</title>
        <authorList>
            <person name="Beliveau C."/>
            <person name="Gagne P."/>
            <person name="Picq S."/>
            <person name="Vernygora O."/>
            <person name="Keeling C.I."/>
            <person name="Pinkney K."/>
            <person name="Doucet D."/>
            <person name="Wen F."/>
            <person name="Johnston J.S."/>
            <person name="Maaroufi H."/>
            <person name="Boyle B."/>
            <person name="Laroche J."/>
            <person name="Dewar K."/>
            <person name="Juretic N."/>
            <person name="Blackburn G."/>
            <person name="Nisole A."/>
            <person name="Brunet B."/>
            <person name="Brandao M."/>
            <person name="Lumley L."/>
            <person name="Duan J."/>
            <person name="Quan G."/>
            <person name="Lucarotti C.J."/>
            <person name="Roe A.D."/>
            <person name="Sperling F.A.H."/>
            <person name="Levesque R.C."/>
            <person name="Cusson M."/>
        </authorList>
    </citation>
    <scope>NUCLEOTIDE SEQUENCE [LARGE SCALE GENOMIC DNA]</scope>
    <source>
        <strain evidence="1">Glfc:IPQL:Cfum</strain>
    </source>
</reference>
<dbReference type="EMBL" id="CM046131">
    <property type="protein sequence ID" value="KAI8429840.1"/>
    <property type="molecule type" value="Genomic_DNA"/>
</dbReference>
<gene>
    <name evidence="1" type="ORF">MSG28_000344</name>
</gene>
<keyword evidence="2" id="KW-1185">Reference proteome</keyword>
<accession>A0ACC0K0C8</accession>
<evidence type="ECO:0000313" key="2">
    <source>
        <dbReference type="Proteomes" id="UP001064048"/>
    </source>
</evidence>
<protein>
    <submittedName>
        <fullName evidence="1">Uncharacterized protein</fullName>
    </submittedName>
</protein>
<proteinExistence type="predicted"/>
<comment type="caution">
    <text evidence="1">The sequence shown here is derived from an EMBL/GenBank/DDBJ whole genome shotgun (WGS) entry which is preliminary data.</text>
</comment>
<evidence type="ECO:0000313" key="1">
    <source>
        <dbReference type="EMBL" id="KAI8429840.1"/>
    </source>
</evidence>
<organism evidence="1 2">
    <name type="scientific">Choristoneura fumiferana</name>
    <name type="common">Spruce budworm moth</name>
    <name type="synonym">Archips fumiferana</name>
    <dbReference type="NCBI Taxonomy" id="7141"/>
    <lineage>
        <taxon>Eukaryota</taxon>
        <taxon>Metazoa</taxon>
        <taxon>Ecdysozoa</taxon>
        <taxon>Arthropoda</taxon>
        <taxon>Hexapoda</taxon>
        <taxon>Insecta</taxon>
        <taxon>Pterygota</taxon>
        <taxon>Neoptera</taxon>
        <taxon>Endopterygota</taxon>
        <taxon>Lepidoptera</taxon>
        <taxon>Glossata</taxon>
        <taxon>Ditrysia</taxon>
        <taxon>Tortricoidea</taxon>
        <taxon>Tortricidae</taxon>
        <taxon>Tortricinae</taxon>
        <taxon>Choristoneura</taxon>
    </lineage>
</organism>
<name>A0ACC0K0C8_CHOFU</name>